<dbReference type="Proteomes" id="UP001190700">
    <property type="component" value="Unassembled WGS sequence"/>
</dbReference>
<comment type="caution">
    <text evidence="1">The sequence shown here is derived from an EMBL/GenBank/DDBJ whole genome shotgun (WGS) entry which is preliminary data.</text>
</comment>
<reference evidence="1 2" key="1">
    <citation type="journal article" date="2015" name="Genome Biol. Evol.">
        <title>Comparative Genomics of a Bacterivorous Green Alga Reveals Evolutionary Causalities and Consequences of Phago-Mixotrophic Mode of Nutrition.</title>
        <authorList>
            <person name="Burns J.A."/>
            <person name="Paasch A."/>
            <person name="Narechania A."/>
            <person name="Kim E."/>
        </authorList>
    </citation>
    <scope>NUCLEOTIDE SEQUENCE [LARGE SCALE GENOMIC DNA]</scope>
    <source>
        <strain evidence="1 2">PLY_AMNH</strain>
    </source>
</reference>
<sequence length="967" mass="105617">MSVEDSVPEAGCADPFHQEVGASEIELGPLLSTTHLEKRAADHNTMMRGSPIELPVPKGNYAKLSLLALAEEPDIGLTPAEIWKKVLESHKEYGTERVYNGIKKSIGFLKPRYATAAGVARGGTRTKLTQAGYQCAKKLRRMQTNSSGSTASASTAWTGLQGKNKDVMCFGNEEPAEKFSPSPEETEETFLSSTVPDFAANHQVTWQISDWSWDPQTLSIVPIISSISSVSGEEPAVSTDDRESEVRLDNLAASSGDQLMSTEEEVTSTWDLIADCNALPVVGEPRAESKTVKEALSTYFQRPMEAPDENITGQSFFAHGSGALQHPSGVALSQIIQEPPVSVHTNIHDTFAGMSSSDEGTSSTPLPQVDVETEGGNWLSPVRNFRFVAKLMDKTPGELNADLKPNMLSMLTALLPGSAINAKEGYVSSGCVRIVLDVEARGRCSNVSLSDVAPALLNLVNSSDPKTAKLWGEGRILLQWEDQVLALADGDMVAVGTGKSPRISSVSCCVHCSSTTQNVVLNSQGLQEDVRVRCRFNGRYLPTRGEQVSEVEGSKGLWKTVLSVSGFDGAEGVATLELESADGTLLSEPSLMLICKDMAVVKEISSLQHTELLTQRDISALIGDLGRAIQPPSTDTDILEACERFSRLLQFACDLGWAHTAGMILGRTVEYLVFMDSRGHHQGLETLVKLAAANGTAAPNGWSLLQYTSHVMKGKSMSRQEFRDVYMSQRVKKLIGILLGTPMPSSYQGPIKQISASAPAAPRIDLEQIMTSKPFWFCNGFTDTALEREYLSACYLFTSKADVVVAVACLMIMIDDYPSSQYGLCLCPTLSVIWFMLFKDISKLHYDKLLIIRQLVFSVLIYLSTENNPLLITFEAQEYLKIMLLSKVMHFVAYHQVRSFTYVSLQILSLMLQQIMTATILDWGACKSKLLVDMPLLFVESGAIFLCEGYLRKSFSSSESVSVKKIL</sequence>
<dbReference type="EMBL" id="LGRX02007254">
    <property type="protein sequence ID" value="KAK3275394.1"/>
    <property type="molecule type" value="Genomic_DNA"/>
</dbReference>
<evidence type="ECO:0000313" key="1">
    <source>
        <dbReference type="EMBL" id="KAK3275394.1"/>
    </source>
</evidence>
<keyword evidence="2" id="KW-1185">Reference proteome</keyword>
<proteinExistence type="predicted"/>
<name>A0AAE0GC47_9CHLO</name>
<evidence type="ECO:0000313" key="2">
    <source>
        <dbReference type="Proteomes" id="UP001190700"/>
    </source>
</evidence>
<dbReference type="AlphaFoldDB" id="A0AAE0GC47"/>
<accession>A0AAE0GC47</accession>
<gene>
    <name evidence="1" type="ORF">CYMTET_16477</name>
</gene>
<organism evidence="1 2">
    <name type="scientific">Cymbomonas tetramitiformis</name>
    <dbReference type="NCBI Taxonomy" id="36881"/>
    <lineage>
        <taxon>Eukaryota</taxon>
        <taxon>Viridiplantae</taxon>
        <taxon>Chlorophyta</taxon>
        <taxon>Pyramimonadophyceae</taxon>
        <taxon>Pyramimonadales</taxon>
        <taxon>Pyramimonadaceae</taxon>
        <taxon>Cymbomonas</taxon>
    </lineage>
</organism>
<protein>
    <submittedName>
        <fullName evidence="1">Uncharacterized protein</fullName>
    </submittedName>
</protein>